<gene>
    <name evidence="3" type="ORF">FD755_011858</name>
</gene>
<dbReference type="InterPro" id="IPR006020">
    <property type="entry name" value="PTB/PI_dom"/>
</dbReference>
<dbReference type="CDD" id="cd01211">
    <property type="entry name" value="PTB_Rab6GAP"/>
    <property type="match status" value="1"/>
</dbReference>
<dbReference type="FunFam" id="2.30.29.30:FF:000202">
    <property type="entry name" value="rab GTPase-activating protein 1-like isoform X1"/>
    <property type="match status" value="1"/>
</dbReference>
<accession>A0A5N3XXN6</accession>
<evidence type="ECO:0000313" key="3">
    <source>
        <dbReference type="EMBL" id="KAB0377414.1"/>
    </source>
</evidence>
<dbReference type="Gene3D" id="2.30.29.30">
    <property type="entry name" value="Pleckstrin-homology domain (PH domain)/Phosphotyrosine-binding domain (PTB)"/>
    <property type="match status" value="1"/>
</dbReference>
<keyword evidence="4" id="KW-1185">Reference proteome</keyword>
<protein>
    <recommendedName>
        <fullName evidence="2">PID domain-containing protein</fullName>
    </recommendedName>
</protein>
<dbReference type="SMART" id="SM00462">
    <property type="entry name" value="PTB"/>
    <property type="match status" value="1"/>
</dbReference>
<evidence type="ECO:0000313" key="4">
    <source>
        <dbReference type="Proteomes" id="UP000326062"/>
    </source>
</evidence>
<evidence type="ECO:0000256" key="1">
    <source>
        <dbReference type="SAM" id="MobiDB-lite"/>
    </source>
</evidence>
<comment type="caution">
    <text evidence="3">The sequence shown here is derived from an EMBL/GenBank/DDBJ whole genome shotgun (WGS) entry which is preliminary data.</text>
</comment>
<dbReference type="EMBL" id="VCEB01000005">
    <property type="protein sequence ID" value="KAB0377414.1"/>
    <property type="molecule type" value="Genomic_DNA"/>
</dbReference>
<evidence type="ECO:0000259" key="2">
    <source>
        <dbReference type="PROSITE" id="PS01179"/>
    </source>
</evidence>
<feature type="region of interest" description="Disordered" evidence="1">
    <location>
        <begin position="398"/>
        <end position="419"/>
    </location>
</feature>
<proteinExistence type="predicted"/>
<dbReference type="AlphaFoldDB" id="A0A5N3XXN6"/>
<name>A0A5N3XXN6_MUNRE</name>
<feature type="compositionally biased region" description="Polar residues" evidence="1">
    <location>
        <begin position="8"/>
        <end position="22"/>
    </location>
</feature>
<feature type="domain" description="PID" evidence="2">
    <location>
        <begin position="136"/>
        <end position="251"/>
    </location>
</feature>
<feature type="compositionally biased region" description="Polar residues" evidence="1">
    <location>
        <begin position="69"/>
        <end position="100"/>
    </location>
</feature>
<feature type="region of interest" description="Disordered" evidence="1">
    <location>
        <begin position="1"/>
        <end position="44"/>
    </location>
</feature>
<dbReference type="PROSITE" id="PS01179">
    <property type="entry name" value="PID"/>
    <property type="match status" value="1"/>
</dbReference>
<reference evidence="3 4" key="1">
    <citation type="submission" date="2019-06" db="EMBL/GenBank/DDBJ databases">
        <title>Discovery of a novel chromosome fission-fusion reversal in muntjac.</title>
        <authorList>
            <person name="Mudd A.B."/>
            <person name="Bredeson J.V."/>
            <person name="Baum R."/>
            <person name="Hockemeyer D."/>
            <person name="Rokhsar D.S."/>
        </authorList>
    </citation>
    <scope>NUCLEOTIDE SEQUENCE [LARGE SCALE GENOMIC DNA]</scope>
    <source>
        <strain evidence="3">UCam_UCB_Mr</strain>
        <tissue evidence="3">Fibroblast cell line</tissue>
    </source>
</reference>
<dbReference type="Pfam" id="PF12473">
    <property type="entry name" value="DUF3694"/>
    <property type="match status" value="1"/>
</dbReference>
<feature type="region of interest" description="Disordered" evidence="1">
    <location>
        <begin position="62"/>
        <end position="125"/>
    </location>
</feature>
<dbReference type="SUPFAM" id="SSF50729">
    <property type="entry name" value="PH domain-like"/>
    <property type="match status" value="1"/>
</dbReference>
<feature type="compositionally biased region" description="Low complexity" evidence="1">
    <location>
        <begin position="110"/>
        <end position="122"/>
    </location>
</feature>
<dbReference type="Pfam" id="PF00640">
    <property type="entry name" value="PID"/>
    <property type="match status" value="1"/>
</dbReference>
<dbReference type="InterPro" id="IPR011993">
    <property type="entry name" value="PH-like_dom_sf"/>
</dbReference>
<organism evidence="3 4">
    <name type="scientific">Muntiacus reevesi</name>
    <name type="common">Reeves' muntjac</name>
    <name type="synonym">Cervus reevesi</name>
    <dbReference type="NCBI Taxonomy" id="9886"/>
    <lineage>
        <taxon>Eukaryota</taxon>
        <taxon>Metazoa</taxon>
        <taxon>Chordata</taxon>
        <taxon>Craniata</taxon>
        <taxon>Vertebrata</taxon>
        <taxon>Euteleostomi</taxon>
        <taxon>Mammalia</taxon>
        <taxon>Eutheria</taxon>
        <taxon>Laurasiatheria</taxon>
        <taxon>Artiodactyla</taxon>
        <taxon>Ruminantia</taxon>
        <taxon>Pecora</taxon>
        <taxon>Cervidae</taxon>
        <taxon>Muntiacinae</taxon>
        <taxon>Muntiacus</taxon>
    </lineage>
</organism>
<sequence>MEVRASLQKVSGSSDSVTTLNSEEFVLVPQHGGDTSTKDDEKPELKIVSNGNEQLEKAMEEILRDSEKGQSSLPVDCPSSSEISDHSFGNISARQTNRPSLQLILDPSNTEISTPRPSSPSEIPEEDSVLFNKLTYLGCMKVSSPRNEVEALRAMATMKSSSQHPFPVTLYVPNVPEGSVRIIDQSNNMEIASFPIYKVLFCARGHDGTTESNCFAFTESSYGSEEFQIHVFSCEIKEAVSRILYSFCTAFKRSSRQVSDVKDSVIPTPDSDVFTFSVSLEVKEDDGKGNFSCDGRAYVITGIWNPNAPIFLALNEETPKDKRVYMTVAVDMVVTEVVEPVRFLLETVVRVYPANERFWYFSRKTFTETFFMRLKQSEGKGHTNAGDAIYEVVSLQRESEKEEPVTPTSGGGPLSPQEDEAEEVVALSLLWRVRYYLGDLKLGKSAYEKAIINVNKIIKKTGSEGLEKVIKLYKHMEKAAVTICSDFGVQKNKVSHCLHFRSISTTALGIIFKLPCHLCILLHVHLILLHLVFKLAFCLLTSDLHFSKEDIQMANKHMKRCSTSLIIREMQIKTTMKKETQMYRTEFWTLWEKARVGWKGYSFQYSRLENSMDCIVLDYTGEFHGLVSQRAGILVVILELPVTKGYVPEMKETILFQASRGIESRHSLEKVTRNIEQHRLCVKQNICVQLPSCVQLYNPMDCSMLGFSEQASFNFMTAVTICSDFEDQEFKVTVSIVSPSICHEVMGPDAMTLPFPCFTLYTQVKLTWYSRCLLDFLLLHSIPL</sequence>
<dbReference type="Proteomes" id="UP000326062">
    <property type="component" value="Chromosome 5"/>
</dbReference>
<dbReference type="InterPro" id="IPR022164">
    <property type="entry name" value="Kinesin-like"/>
</dbReference>